<evidence type="ECO:0008006" key="3">
    <source>
        <dbReference type="Google" id="ProtNLM"/>
    </source>
</evidence>
<name>A0A1I1GHB9_9ACTN</name>
<dbReference type="Gene3D" id="3.30.530.20">
    <property type="match status" value="1"/>
</dbReference>
<sequence length="129" mass="13937">MSSLRLHATGAVHPDEAWDRYLHPAKWSDWSPQIRGVETDAVRIDPGVTGRVVGPLGLRAPFVVDAVDDAAREWTWSVDIGPGTLVLVHWVRPGPEGGTTTGLKVSGPFLPVVGYVPLAAFALQRLVRP</sequence>
<dbReference type="STRING" id="1225127.SAMN05661030_0133"/>
<proteinExistence type="predicted"/>
<dbReference type="SUPFAM" id="SSF55961">
    <property type="entry name" value="Bet v1-like"/>
    <property type="match status" value="1"/>
</dbReference>
<reference evidence="2" key="1">
    <citation type="submission" date="2016-10" db="EMBL/GenBank/DDBJ databases">
        <authorList>
            <person name="Varghese N."/>
            <person name="Submissions S."/>
        </authorList>
    </citation>
    <scope>NUCLEOTIDE SEQUENCE [LARGE SCALE GENOMIC DNA]</scope>
    <source>
        <strain evidence="2">DSM 45962</strain>
    </source>
</reference>
<accession>A0A1I1GHB9</accession>
<keyword evidence="2" id="KW-1185">Reference proteome</keyword>
<dbReference type="RefSeq" id="WP_091553429.1">
    <property type="nucleotide sequence ID" value="NZ_BNAC01000002.1"/>
</dbReference>
<evidence type="ECO:0000313" key="2">
    <source>
        <dbReference type="Proteomes" id="UP000199022"/>
    </source>
</evidence>
<gene>
    <name evidence="1" type="ORF">SAMN05661030_0133</name>
</gene>
<evidence type="ECO:0000313" key="1">
    <source>
        <dbReference type="EMBL" id="SFC10944.1"/>
    </source>
</evidence>
<dbReference type="Proteomes" id="UP000199022">
    <property type="component" value="Unassembled WGS sequence"/>
</dbReference>
<dbReference type="EMBL" id="FOMD01000001">
    <property type="protein sequence ID" value="SFC10944.1"/>
    <property type="molecule type" value="Genomic_DNA"/>
</dbReference>
<dbReference type="InterPro" id="IPR023393">
    <property type="entry name" value="START-like_dom_sf"/>
</dbReference>
<dbReference type="OrthoDB" id="191189at2"/>
<protein>
    <recommendedName>
        <fullName evidence="3">Polyketide cyclase / dehydrase and lipid transport</fullName>
    </recommendedName>
</protein>
<dbReference type="AlphaFoldDB" id="A0A1I1GHB9"/>
<organism evidence="1 2">
    <name type="scientific">Klenkia taihuensis</name>
    <dbReference type="NCBI Taxonomy" id="1225127"/>
    <lineage>
        <taxon>Bacteria</taxon>
        <taxon>Bacillati</taxon>
        <taxon>Actinomycetota</taxon>
        <taxon>Actinomycetes</taxon>
        <taxon>Geodermatophilales</taxon>
        <taxon>Geodermatophilaceae</taxon>
        <taxon>Klenkia</taxon>
    </lineage>
</organism>